<dbReference type="AlphaFoldDB" id="A0A915BVB2"/>
<dbReference type="InterPro" id="IPR018482">
    <property type="entry name" value="Znf-C4H2"/>
</dbReference>
<dbReference type="PANTHER" id="PTHR31058">
    <property type="entry name" value="ZINC FINGER C4H2 DOMAIN-CONTAINING PROTEIN"/>
    <property type="match status" value="1"/>
</dbReference>
<feature type="coiled-coil region" evidence="1">
    <location>
        <begin position="18"/>
        <end position="97"/>
    </location>
</feature>
<evidence type="ECO:0000259" key="3">
    <source>
        <dbReference type="PROSITE" id="PS51896"/>
    </source>
</evidence>
<dbReference type="GO" id="GO:0005634">
    <property type="term" value="C:nucleus"/>
    <property type="evidence" value="ECO:0007669"/>
    <property type="project" value="TreeGrafter"/>
</dbReference>
<reference evidence="5" key="1">
    <citation type="submission" date="2022-11" db="UniProtKB">
        <authorList>
            <consortium name="WormBaseParasite"/>
        </authorList>
    </citation>
    <scope>IDENTIFICATION</scope>
</reference>
<evidence type="ECO:0000256" key="1">
    <source>
        <dbReference type="SAM" id="Coils"/>
    </source>
</evidence>
<keyword evidence="4" id="KW-1185">Reference proteome</keyword>
<dbReference type="GO" id="GO:0045666">
    <property type="term" value="P:positive regulation of neuron differentiation"/>
    <property type="evidence" value="ECO:0007669"/>
    <property type="project" value="TreeGrafter"/>
</dbReference>
<keyword evidence="1" id="KW-0175">Coiled coil</keyword>
<evidence type="ECO:0000313" key="5">
    <source>
        <dbReference type="WBParaSite" id="PgR063X_g012_t01"/>
    </source>
</evidence>
<feature type="region of interest" description="Disordered" evidence="2">
    <location>
        <begin position="225"/>
        <end position="245"/>
    </location>
</feature>
<feature type="compositionally biased region" description="Basic residues" evidence="2">
    <location>
        <begin position="229"/>
        <end position="245"/>
    </location>
</feature>
<dbReference type="InterPro" id="IPR044069">
    <property type="entry name" value="ZF_C4H2"/>
</dbReference>
<dbReference type="Pfam" id="PF10146">
    <property type="entry name" value="zf-C4H2"/>
    <property type="match status" value="1"/>
</dbReference>
<name>A0A915BVB2_PARUN</name>
<evidence type="ECO:0000256" key="2">
    <source>
        <dbReference type="SAM" id="MobiDB-lite"/>
    </source>
</evidence>
<protein>
    <submittedName>
        <fullName evidence="5">C4H2-type domain-containing protein</fullName>
    </submittedName>
</protein>
<sequence length="245" mass="27649">MPSSAVDLTTLSNELHKIAQAKVKLEDFNMRRNELLAELADFQQTKTFIDETQKTICDLNEEKDAHSEMIQQINLDKQELEKLMNSAKETRRLMEGSISKKYDEIYRLLEQANEFSRESGVPEEDLIVSTIIPPNKFAVTPPASMPNLLRQFKASIPTMMQQAMFGFDSILLQGAPSVARGAAPQAVPHHLTPASSISKIDHQSPPMKTCQSCFQQIHRNAPICPMCKSKSRSKNPKKPKRKVQE</sequence>
<feature type="domain" description="C4H2-type" evidence="3">
    <location>
        <begin position="202"/>
        <end position="244"/>
    </location>
</feature>
<accession>A0A915BVB2</accession>
<dbReference type="PANTHER" id="PTHR31058:SF10">
    <property type="entry name" value="C4H2-TYPE DOMAIN-CONTAINING PROTEIN"/>
    <property type="match status" value="1"/>
</dbReference>
<dbReference type="Proteomes" id="UP000887569">
    <property type="component" value="Unplaced"/>
</dbReference>
<proteinExistence type="predicted"/>
<dbReference type="WBParaSite" id="PgR063X_g012_t01">
    <property type="protein sequence ID" value="PgR063X_g012_t01"/>
    <property type="gene ID" value="PgR063X_g012"/>
</dbReference>
<organism evidence="4 5">
    <name type="scientific">Parascaris univalens</name>
    <name type="common">Nematode worm</name>
    <dbReference type="NCBI Taxonomy" id="6257"/>
    <lineage>
        <taxon>Eukaryota</taxon>
        <taxon>Metazoa</taxon>
        <taxon>Ecdysozoa</taxon>
        <taxon>Nematoda</taxon>
        <taxon>Chromadorea</taxon>
        <taxon>Rhabditida</taxon>
        <taxon>Spirurina</taxon>
        <taxon>Ascaridomorpha</taxon>
        <taxon>Ascaridoidea</taxon>
        <taxon>Ascarididae</taxon>
        <taxon>Parascaris</taxon>
    </lineage>
</organism>
<evidence type="ECO:0000313" key="4">
    <source>
        <dbReference type="Proteomes" id="UP000887569"/>
    </source>
</evidence>
<dbReference type="PROSITE" id="PS51896">
    <property type="entry name" value="ZF_C4H2"/>
    <property type="match status" value="1"/>
</dbReference>